<comment type="subcellular location">
    <subcellularLocation>
        <location evidence="1">Cell membrane</location>
        <topology evidence="1">Multi-pass membrane protein</topology>
    </subcellularLocation>
</comment>
<comment type="similarity">
    <text evidence="2">Belongs to the autoinducer-2 exporter (AI-2E) (TC 2.A.86) family.</text>
</comment>
<feature type="transmembrane region" description="Helical" evidence="8">
    <location>
        <begin position="306"/>
        <end position="328"/>
    </location>
</feature>
<dbReference type="PANTHER" id="PTHR21716">
    <property type="entry name" value="TRANSMEMBRANE PROTEIN"/>
    <property type="match status" value="1"/>
</dbReference>
<keyword evidence="6 8" id="KW-1133">Transmembrane helix</keyword>
<dbReference type="Proteomes" id="UP000240317">
    <property type="component" value="Unassembled WGS sequence"/>
</dbReference>
<feature type="transmembrane region" description="Helical" evidence="8">
    <location>
        <begin position="241"/>
        <end position="264"/>
    </location>
</feature>
<evidence type="ECO:0000256" key="3">
    <source>
        <dbReference type="ARBA" id="ARBA00022448"/>
    </source>
</evidence>
<accession>A0A2T3WCC6</accession>
<evidence type="ECO:0000256" key="8">
    <source>
        <dbReference type="SAM" id="Phobius"/>
    </source>
</evidence>
<evidence type="ECO:0000256" key="5">
    <source>
        <dbReference type="ARBA" id="ARBA00022692"/>
    </source>
</evidence>
<reference evidence="9 10" key="1">
    <citation type="submission" date="2018-03" db="EMBL/GenBank/DDBJ databases">
        <title>Draft genome of Deinococcus sp. OD32.</title>
        <authorList>
            <person name="Wang X.-P."/>
            <person name="Du Z.-J."/>
        </authorList>
    </citation>
    <scope>NUCLEOTIDE SEQUENCE [LARGE SCALE GENOMIC DNA]</scope>
    <source>
        <strain evidence="9 10">OD32</strain>
    </source>
</reference>
<feature type="transmembrane region" description="Helical" evidence="8">
    <location>
        <begin position="60"/>
        <end position="80"/>
    </location>
</feature>
<evidence type="ECO:0000256" key="2">
    <source>
        <dbReference type="ARBA" id="ARBA00009773"/>
    </source>
</evidence>
<dbReference type="AlphaFoldDB" id="A0A2T3WCC6"/>
<organism evidence="9 10">
    <name type="scientific">Deinococcus arcticus</name>
    <dbReference type="NCBI Taxonomy" id="2136176"/>
    <lineage>
        <taxon>Bacteria</taxon>
        <taxon>Thermotogati</taxon>
        <taxon>Deinococcota</taxon>
        <taxon>Deinococci</taxon>
        <taxon>Deinococcales</taxon>
        <taxon>Deinococcaceae</taxon>
        <taxon>Deinococcus</taxon>
    </lineage>
</organism>
<feature type="transmembrane region" description="Helical" evidence="8">
    <location>
        <begin position="188"/>
        <end position="207"/>
    </location>
</feature>
<sequence length="393" mass="42287">MTLPDPGSRAPLRALRDASSVPELLRRLWGWPVTRLLAYLLLGLLALRVLSWMTHTLASVIVTVAVAYALAFLVNPMLAWLERRRIGRGVGVLVLVTLFAGLLTLLVATLTAQLRGLVESLPYLSLNLKNLLNTVLDWLARVPGTAGLRESLTRTIDEQTARLTADTGPLLERLVNSGPDVLGTLSSLVGWLGQVAFIITLALYFMFEYQRFGHAVMNLFPRRWQPTLYTLTEDISESFGLFLRGSLLTTLSCAVLATGGLLALGIPNALALGLLSALLNLVPYLGIVAAAALPMLEAIPQGSGKVGAVAVLYFLLNQLLGNVIGPIIMGRSAHLSPAAVLIALLVGLALAGVVGAILAIPLSILLKRWTERYWLRSNLYRGEKGMPAPVDGQ</sequence>
<feature type="transmembrane region" description="Helical" evidence="8">
    <location>
        <begin position="92"/>
        <end position="114"/>
    </location>
</feature>
<evidence type="ECO:0000256" key="1">
    <source>
        <dbReference type="ARBA" id="ARBA00004651"/>
    </source>
</evidence>
<name>A0A2T3WCC6_9DEIO</name>
<dbReference type="PANTHER" id="PTHR21716:SF53">
    <property type="entry name" value="PERMEASE PERM-RELATED"/>
    <property type="match status" value="1"/>
</dbReference>
<dbReference type="Pfam" id="PF01594">
    <property type="entry name" value="AI-2E_transport"/>
    <property type="match status" value="1"/>
</dbReference>
<keyword evidence="4" id="KW-1003">Cell membrane</keyword>
<evidence type="ECO:0000313" key="10">
    <source>
        <dbReference type="Proteomes" id="UP000240317"/>
    </source>
</evidence>
<dbReference type="EMBL" id="PYSV01000001">
    <property type="protein sequence ID" value="PTA69560.1"/>
    <property type="molecule type" value="Genomic_DNA"/>
</dbReference>
<proteinExistence type="inferred from homology"/>
<dbReference type="OrthoDB" id="74222at2"/>
<comment type="caution">
    <text evidence="9">The sequence shown here is derived from an EMBL/GenBank/DDBJ whole genome shotgun (WGS) entry which is preliminary data.</text>
</comment>
<feature type="transmembrane region" description="Helical" evidence="8">
    <location>
        <begin position="270"/>
        <end position="294"/>
    </location>
</feature>
<keyword evidence="7 8" id="KW-0472">Membrane</keyword>
<keyword evidence="5 8" id="KW-0812">Transmembrane</keyword>
<evidence type="ECO:0000313" key="9">
    <source>
        <dbReference type="EMBL" id="PTA69560.1"/>
    </source>
</evidence>
<feature type="transmembrane region" description="Helical" evidence="8">
    <location>
        <begin position="36"/>
        <end position="54"/>
    </location>
</feature>
<evidence type="ECO:0000256" key="7">
    <source>
        <dbReference type="ARBA" id="ARBA00023136"/>
    </source>
</evidence>
<keyword evidence="3" id="KW-0813">Transport</keyword>
<gene>
    <name evidence="9" type="ORF">C8263_00570</name>
</gene>
<feature type="transmembrane region" description="Helical" evidence="8">
    <location>
        <begin position="340"/>
        <end position="366"/>
    </location>
</feature>
<keyword evidence="10" id="KW-1185">Reference proteome</keyword>
<dbReference type="InterPro" id="IPR002549">
    <property type="entry name" value="AI-2E-like"/>
</dbReference>
<evidence type="ECO:0000256" key="6">
    <source>
        <dbReference type="ARBA" id="ARBA00022989"/>
    </source>
</evidence>
<protein>
    <submittedName>
        <fullName evidence="9">AI-2E family transporter</fullName>
    </submittedName>
</protein>
<dbReference type="RefSeq" id="WP_107136153.1">
    <property type="nucleotide sequence ID" value="NZ_PYSV01000001.1"/>
</dbReference>
<evidence type="ECO:0000256" key="4">
    <source>
        <dbReference type="ARBA" id="ARBA00022475"/>
    </source>
</evidence>
<dbReference type="GO" id="GO:0055085">
    <property type="term" value="P:transmembrane transport"/>
    <property type="evidence" value="ECO:0007669"/>
    <property type="project" value="TreeGrafter"/>
</dbReference>
<dbReference type="GO" id="GO:0005886">
    <property type="term" value="C:plasma membrane"/>
    <property type="evidence" value="ECO:0007669"/>
    <property type="project" value="UniProtKB-SubCell"/>
</dbReference>